<evidence type="ECO:0000313" key="2">
    <source>
        <dbReference type="EMBL" id="RKQ95610.1"/>
    </source>
</evidence>
<keyword evidence="1" id="KW-0472">Membrane</keyword>
<dbReference type="Proteomes" id="UP000273675">
    <property type="component" value="Unassembled WGS sequence"/>
</dbReference>
<proteinExistence type="predicted"/>
<reference evidence="2 3" key="1">
    <citation type="submission" date="2018-10" db="EMBL/GenBank/DDBJ databases">
        <title>Genomic Encyclopedia of Type Strains, Phase IV (KMG-IV): sequencing the most valuable type-strain genomes for metagenomic binning, comparative biology and taxonomic classification.</title>
        <authorList>
            <person name="Goeker M."/>
        </authorList>
    </citation>
    <scope>NUCLEOTIDE SEQUENCE [LARGE SCALE GENOMIC DNA]</scope>
    <source>
        <strain evidence="2 3">DSM 4734</strain>
    </source>
</reference>
<keyword evidence="1" id="KW-1133">Transmembrane helix</keyword>
<protein>
    <submittedName>
        <fullName evidence="2">Nitrogen fixation protein FixH</fullName>
    </submittedName>
</protein>
<dbReference type="AlphaFoldDB" id="A0A495D3S2"/>
<name>A0A495D3S2_9PROT</name>
<dbReference type="RefSeq" id="WP_170150478.1">
    <property type="nucleotide sequence ID" value="NZ_RBIM01000006.1"/>
</dbReference>
<dbReference type="InterPro" id="IPR008620">
    <property type="entry name" value="FixH"/>
</dbReference>
<evidence type="ECO:0000313" key="3">
    <source>
        <dbReference type="Proteomes" id="UP000273675"/>
    </source>
</evidence>
<dbReference type="EMBL" id="RBIM01000006">
    <property type="protein sequence ID" value="RKQ95610.1"/>
    <property type="molecule type" value="Genomic_DNA"/>
</dbReference>
<accession>A0A495D3S2</accession>
<gene>
    <name evidence="2" type="ORF">C7435_2713</name>
</gene>
<organism evidence="2 3">
    <name type="scientific">Maricaulis maris</name>
    <dbReference type="NCBI Taxonomy" id="74318"/>
    <lineage>
        <taxon>Bacteria</taxon>
        <taxon>Pseudomonadati</taxon>
        <taxon>Pseudomonadota</taxon>
        <taxon>Alphaproteobacteria</taxon>
        <taxon>Maricaulales</taxon>
        <taxon>Maricaulaceae</taxon>
        <taxon>Maricaulis</taxon>
    </lineage>
</organism>
<keyword evidence="1" id="KW-0812">Transmembrane</keyword>
<comment type="caution">
    <text evidence="2">The sequence shown here is derived from an EMBL/GenBank/DDBJ whole genome shotgun (WGS) entry which is preliminary data.</text>
</comment>
<feature type="transmembrane region" description="Helical" evidence="1">
    <location>
        <begin position="12"/>
        <end position="36"/>
    </location>
</feature>
<evidence type="ECO:0000256" key="1">
    <source>
        <dbReference type="SAM" id="Phobius"/>
    </source>
</evidence>
<dbReference type="Pfam" id="PF05751">
    <property type="entry name" value="FixH"/>
    <property type="match status" value="1"/>
</dbReference>
<sequence>MRNPLNPLRGWHVLIMIIAFFGVTIGVNAAFITLAVRTHPGEDVPRSYAQGLNYNDTLDRRDAQAALGWQARINLVERDLLVAISDAQGAPVGNLALAGTLIHRADTDRDCPLEFTESRPGLYRGSLPCEGSGDWRVEVHTVEGAPFEMVSELWLP</sequence>